<reference evidence="11 12" key="1">
    <citation type="submission" date="2023-07" db="EMBL/GenBank/DDBJ databases">
        <title>Genomic Encyclopedia of Type Strains, Phase IV (KMG-IV): sequencing the most valuable type-strain genomes for metagenomic binning, comparative biology and taxonomic classification.</title>
        <authorList>
            <person name="Goeker M."/>
        </authorList>
    </citation>
    <scope>NUCLEOTIDE SEQUENCE [LARGE SCALE GENOMIC DNA]</scope>
    <source>
        <strain evidence="11 12">T98</strain>
    </source>
</reference>
<dbReference type="Pfam" id="PF03454">
    <property type="entry name" value="MoeA_C"/>
    <property type="match status" value="1"/>
</dbReference>
<dbReference type="GO" id="GO:0061599">
    <property type="term" value="F:molybdopterin molybdotransferase activity"/>
    <property type="evidence" value="ECO:0007669"/>
    <property type="project" value="UniProtKB-EC"/>
</dbReference>
<keyword evidence="9" id="KW-0479">Metal-binding</keyword>
<evidence type="ECO:0000256" key="2">
    <source>
        <dbReference type="ARBA" id="ARBA00005046"/>
    </source>
</evidence>
<dbReference type="Gene3D" id="2.40.340.10">
    <property type="entry name" value="MoeA, C-terminal, domain IV"/>
    <property type="match status" value="1"/>
</dbReference>
<accession>A0ABU3H208</accession>
<evidence type="ECO:0000256" key="3">
    <source>
        <dbReference type="ARBA" id="ARBA00010763"/>
    </source>
</evidence>
<comment type="cofactor">
    <cofactor evidence="9">
        <name>Mg(2+)</name>
        <dbReference type="ChEBI" id="CHEBI:18420"/>
    </cofactor>
</comment>
<keyword evidence="7 9" id="KW-0501">Molybdenum cofactor biosynthesis</keyword>
<dbReference type="EC" id="2.10.1.1" evidence="4 9"/>
<dbReference type="InterPro" id="IPR036135">
    <property type="entry name" value="MoeA_linker/N_sf"/>
</dbReference>
<evidence type="ECO:0000256" key="9">
    <source>
        <dbReference type="RuleBase" id="RU365090"/>
    </source>
</evidence>
<dbReference type="PANTHER" id="PTHR10192">
    <property type="entry name" value="MOLYBDOPTERIN BIOSYNTHESIS PROTEIN"/>
    <property type="match status" value="1"/>
</dbReference>
<comment type="caution">
    <text evidence="11">The sequence shown here is derived from an EMBL/GenBank/DDBJ whole genome shotgun (WGS) entry which is preliminary data.</text>
</comment>
<keyword evidence="12" id="KW-1185">Reference proteome</keyword>
<comment type="function">
    <text evidence="1 9">Catalyzes the insertion of molybdate into adenylated molybdopterin with the concomitant release of AMP.</text>
</comment>
<dbReference type="Gene3D" id="3.40.980.10">
    <property type="entry name" value="MoaB/Mog-like domain"/>
    <property type="match status" value="1"/>
</dbReference>
<evidence type="ECO:0000313" key="11">
    <source>
        <dbReference type="EMBL" id="MDT3424731.1"/>
    </source>
</evidence>
<evidence type="ECO:0000256" key="4">
    <source>
        <dbReference type="ARBA" id="ARBA00013269"/>
    </source>
</evidence>
<dbReference type="InterPro" id="IPR005111">
    <property type="entry name" value="MoeA_C_domain_IV"/>
</dbReference>
<dbReference type="Gene3D" id="3.90.105.10">
    <property type="entry name" value="Molybdopterin biosynthesis moea protein, domain 2"/>
    <property type="match status" value="1"/>
</dbReference>
<dbReference type="RefSeq" id="WP_312000647.1">
    <property type="nucleotide sequence ID" value="NZ_JAUSUY010000001.1"/>
</dbReference>
<dbReference type="InterPro" id="IPR036425">
    <property type="entry name" value="MoaB/Mog-like_dom_sf"/>
</dbReference>
<dbReference type="CDD" id="cd00887">
    <property type="entry name" value="MoeA"/>
    <property type="match status" value="1"/>
</dbReference>
<evidence type="ECO:0000256" key="7">
    <source>
        <dbReference type="ARBA" id="ARBA00023150"/>
    </source>
</evidence>
<organism evidence="11 12">
    <name type="scientific">Paenibacillus forsythiae</name>
    <dbReference type="NCBI Taxonomy" id="365616"/>
    <lineage>
        <taxon>Bacteria</taxon>
        <taxon>Bacillati</taxon>
        <taxon>Bacillota</taxon>
        <taxon>Bacilli</taxon>
        <taxon>Bacillales</taxon>
        <taxon>Paenibacillaceae</taxon>
        <taxon>Paenibacillus</taxon>
    </lineage>
</organism>
<dbReference type="Pfam" id="PF03453">
    <property type="entry name" value="MoeA_N"/>
    <property type="match status" value="1"/>
</dbReference>
<dbReference type="Pfam" id="PF00994">
    <property type="entry name" value="MoCF_biosynth"/>
    <property type="match status" value="1"/>
</dbReference>
<proteinExistence type="inferred from homology"/>
<evidence type="ECO:0000313" key="12">
    <source>
        <dbReference type="Proteomes" id="UP001248709"/>
    </source>
</evidence>
<dbReference type="InterPro" id="IPR005110">
    <property type="entry name" value="MoeA_linker/N"/>
</dbReference>
<dbReference type="SUPFAM" id="SSF63867">
    <property type="entry name" value="MoeA C-terminal domain-like"/>
    <property type="match status" value="1"/>
</dbReference>
<feature type="domain" description="MoaB/Mog" evidence="10">
    <location>
        <begin position="197"/>
        <end position="335"/>
    </location>
</feature>
<dbReference type="NCBIfam" id="TIGR00177">
    <property type="entry name" value="molyb_syn"/>
    <property type="match status" value="1"/>
</dbReference>
<keyword evidence="6 9" id="KW-0500">Molybdenum</keyword>
<dbReference type="SUPFAM" id="SSF63882">
    <property type="entry name" value="MoeA N-terminal region -like"/>
    <property type="match status" value="1"/>
</dbReference>
<dbReference type="InterPro" id="IPR001453">
    <property type="entry name" value="MoaB/Mog_dom"/>
</dbReference>
<sequence length="420" mass="44479">MADREAKSDKFMRKVLQVQEAQNRILAHIRRLERETVPLEEAQGRYLAENIAAPHPFPAFPRSGMDGYAIVAADTEKCPGGGEVWLRVVDNIPCGSVSAGAIIPGTAARIMTGAQVPEGADAVVMLEMTETREVDGVPCVGIRKPIASGANVTPVGLEVSQGETVLAAGRKLAAGDIAVLAAFGIAEVPVLRRPKVGVFATGTELLDVKEPLQPGRIRNSNSPMLQALVREAGGEPVMLGTIPDVLDLARSKLQTALETCDLVITTGGVSVGDYDIMGDLVREEAGDMLFNKIAMRPGSVTTAAVRGGKVLLALSGNPGACYVGFQLFARPAIASMQGAAELFLPEWTVILGVDYPKINNFTRFVRARLELRDGSVYAYPAAIDASSVMVTIKDSDCLIIVPPEERGLAAGAKVRAIKLL</sequence>
<evidence type="ECO:0000259" key="10">
    <source>
        <dbReference type="SMART" id="SM00852"/>
    </source>
</evidence>
<dbReference type="EMBL" id="JAUSUY010000001">
    <property type="protein sequence ID" value="MDT3424731.1"/>
    <property type="molecule type" value="Genomic_DNA"/>
</dbReference>
<comment type="similarity">
    <text evidence="3 9">Belongs to the MoeA family.</text>
</comment>
<dbReference type="Proteomes" id="UP001248709">
    <property type="component" value="Unassembled WGS sequence"/>
</dbReference>
<name>A0ABU3H208_9BACL</name>
<comment type="pathway">
    <text evidence="2 9">Cofactor biosynthesis; molybdopterin biosynthesis.</text>
</comment>
<evidence type="ECO:0000256" key="1">
    <source>
        <dbReference type="ARBA" id="ARBA00002901"/>
    </source>
</evidence>
<comment type="catalytic activity">
    <reaction evidence="8">
        <text>adenylyl-molybdopterin + molybdate = Mo-molybdopterin + AMP + H(+)</text>
        <dbReference type="Rhea" id="RHEA:35047"/>
        <dbReference type="ChEBI" id="CHEBI:15378"/>
        <dbReference type="ChEBI" id="CHEBI:36264"/>
        <dbReference type="ChEBI" id="CHEBI:62727"/>
        <dbReference type="ChEBI" id="CHEBI:71302"/>
        <dbReference type="ChEBI" id="CHEBI:456215"/>
        <dbReference type="EC" id="2.10.1.1"/>
    </reaction>
</comment>
<gene>
    <name evidence="11" type="ORF">J2Z22_000243</name>
</gene>
<dbReference type="InterPro" id="IPR036688">
    <property type="entry name" value="MoeA_C_domain_IV_sf"/>
</dbReference>
<keyword evidence="9" id="KW-0460">Magnesium</keyword>
<evidence type="ECO:0000256" key="8">
    <source>
        <dbReference type="ARBA" id="ARBA00047317"/>
    </source>
</evidence>
<dbReference type="SUPFAM" id="SSF53218">
    <property type="entry name" value="Molybdenum cofactor biosynthesis proteins"/>
    <property type="match status" value="1"/>
</dbReference>
<dbReference type="InterPro" id="IPR038987">
    <property type="entry name" value="MoeA-like"/>
</dbReference>
<dbReference type="Gene3D" id="2.170.190.11">
    <property type="entry name" value="Molybdopterin biosynthesis moea protein, domain 3"/>
    <property type="match status" value="1"/>
</dbReference>
<protein>
    <recommendedName>
        <fullName evidence="5 9">Molybdopterin molybdenumtransferase</fullName>
        <ecNumber evidence="4 9">2.10.1.1</ecNumber>
    </recommendedName>
</protein>
<dbReference type="SMART" id="SM00852">
    <property type="entry name" value="MoCF_biosynth"/>
    <property type="match status" value="1"/>
</dbReference>
<evidence type="ECO:0000256" key="5">
    <source>
        <dbReference type="ARBA" id="ARBA00021108"/>
    </source>
</evidence>
<keyword evidence="9 11" id="KW-0808">Transferase</keyword>
<dbReference type="NCBIfam" id="NF045515">
    <property type="entry name" value="Glp_gephyrin"/>
    <property type="match status" value="1"/>
</dbReference>
<evidence type="ECO:0000256" key="6">
    <source>
        <dbReference type="ARBA" id="ARBA00022505"/>
    </source>
</evidence>
<dbReference type="PANTHER" id="PTHR10192:SF5">
    <property type="entry name" value="GEPHYRIN"/>
    <property type="match status" value="1"/>
</dbReference>